<gene>
    <name evidence="1" type="ORF">DRP53_01250</name>
</gene>
<comment type="caution">
    <text evidence="1">The sequence shown here is derived from an EMBL/GenBank/DDBJ whole genome shotgun (WGS) entry which is preliminary data.</text>
</comment>
<evidence type="ECO:0000313" key="1">
    <source>
        <dbReference type="EMBL" id="RKX71509.1"/>
    </source>
</evidence>
<proteinExistence type="predicted"/>
<organism evidence="1 2">
    <name type="scientific">candidate division WOR-3 bacterium</name>
    <dbReference type="NCBI Taxonomy" id="2052148"/>
    <lineage>
        <taxon>Bacteria</taxon>
        <taxon>Bacteria division WOR-3</taxon>
    </lineage>
</organism>
<evidence type="ECO:0000313" key="2">
    <source>
        <dbReference type="Proteomes" id="UP000268469"/>
    </source>
</evidence>
<name>A0A660SL54_UNCW3</name>
<accession>A0A660SL54</accession>
<dbReference type="AlphaFoldDB" id="A0A660SL54"/>
<dbReference type="Proteomes" id="UP000268469">
    <property type="component" value="Unassembled WGS sequence"/>
</dbReference>
<protein>
    <submittedName>
        <fullName evidence="1">Uncharacterized protein</fullName>
    </submittedName>
</protein>
<dbReference type="EMBL" id="QNBE01000007">
    <property type="protein sequence ID" value="RKX71509.1"/>
    <property type="molecule type" value="Genomic_DNA"/>
</dbReference>
<sequence length="88" mass="10236">MKKSRILKELEGLAQDLSISVIYDRINGQGGYCRLKEKHYIIINSSLSLERKIEILAEGLKTFPLDRIYLKPRLREIIEGKFSRSEGR</sequence>
<reference evidence="1 2" key="1">
    <citation type="submission" date="2018-06" db="EMBL/GenBank/DDBJ databases">
        <title>Extensive metabolic versatility and redundancy in microbially diverse, dynamic hydrothermal sediments.</title>
        <authorList>
            <person name="Dombrowski N."/>
            <person name="Teske A."/>
            <person name="Baker B.J."/>
        </authorList>
    </citation>
    <scope>NUCLEOTIDE SEQUENCE [LARGE SCALE GENOMIC DNA]</scope>
    <source>
        <strain evidence="1">B36_G15</strain>
    </source>
</reference>